<dbReference type="OrthoDB" id="9782655at2"/>
<dbReference type="SUPFAM" id="SSF52172">
    <property type="entry name" value="CheY-like"/>
    <property type="match status" value="1"/>
</dbReference>
<dbReference type="InterPro" id="IPR001763">
    <property type="entry name" value="Rhodanese-like_dom"/>
</dbReference>
<keyword evidence="2" id="KW-0902">Two-component regulatory system</keyword>
<dbReference type="PROSITE" id="PS50206">
    <property type="entry name" value="RHODANESE_3"/>
    <property type="match status" value="1"/>
</dbReference>
<dbReference type="RefSeq" id="WP_101712239.1">
    <property type="nucleotide sequence ID" value="NZ_CP026100.1"/>
</dbReference>
<dbReference type="GO" id="GO:0006355">
    <property type="term" value="P:regulation of DNA-templated transcription"/>
    <property type="evidence" value="ECO:0007669"/>
    <property type="project" value="InterPro"/>
</dbReference>
<evidence type="ECO:0000259" key="9">
    <source>
        <dbReference type="PROSITE" id="PS50206"/>
    </source>
</evidence>
<dbReference type="InterPro" id="IPR016032">
    <property type="entry name" value="Sig_transdc_resp-reg_C-effctor"/>
</dbReference>
<dbReference type="PANTHER" id="PTHR44688:SF16">
    <property type="entry name" value="DNA-BINDING TRANSCRIPTIONAL ACTIVATOR DEVR_DOSR"/>
    <property type="match status" value="1"/>
</dbReference>
<dbReference type="FunFam" id="3.40.50.2300:FF:000018">
    <property type="entry name" value="DNA-binding transcriptional regulator NtrC"/>
    <property type="match status" value="1"/>
</dbReference>
<protein>
    <submittedName>
        <fullName evidence="11">DNA-binding response regulator</fullName>
    </submittedName>
</protein>
<dbReference type="CDD" id="cd06170">
    <property type="entry name" value="LuxR_C_like"/>
    <property type="match status" value="1"/>
</dbReference>
<gene>
    <name evidence="11" type="primary">fixJ</name>
    <name evidence="10" type="ORF">C1707_15715</name>
    <name evidence="11" type="ORF">CFHF_06715</name>
</gene>
<reference evidence="10 13" key="2">
    <citation type="submission" date="2018-01" db="EMBL/GenBank/DDBJ databases">
        <title>Complete genome sequence of Caulobacter flavus RHGG3.</title>
        <authorList>
            <person name="Yang E."/>
        </authorList>
    </citation>
    <scope>NUCLEOTIDE SEQUENCE [LARGE SCALE GENOMIC DNA]</scope>
    <source>
        <strain evidence="10 13">RHGG3</strain>
    </source>
</reference>
<evidence type="ECO:0000256" key="3">
    <source>
        <dbReference type="ARBA" id="ARBA00023015"/>
    </source>
</evidence>
<dbReference type="SUPFAM" id="SSF46894">
    <property type="entry name" value="C-terminal effector domain of the bipartite response regulators"/>
    <property type="match status" value="1"/>
</dbReference>
<dbReference type="InterPro" id="IPR036388">
    <property type="entry name" value="WH-like_DNA-bd_sf"/>
</dbReference>
<sequence>MTTPSTSSSPQEAAVLGAVCLVDDHGEFRQSAAWWLESLGYAVSTFDGARAFLDAGDPPADACLLLDVRMPDMSGLELLDALKARGCERPVIFMTGHGDVPLAVEAMQKGAVTFLEKPFQEAALEAALERAFARARPALTPGQDAYARRVAGLTDREREVMALVVAGKVNKVIAYELGISPKTVELHRSRIMTKMEATSLTRLVRMAVTGSVDDDA</sequence>
<evidence type="ECO:0000259" key="7">
    <source>
        <dbReference type="PROSITE" id="PS50043"/>
    </source>
</evidence>
<dbReference type="Gene3D" id="1.10.10.10">
    <property type="entry name" value="Winged helix-like DNA-binding domain superfamily/Winged helix DNA-binding domain"/>
    <property type="match status" value="1"/>
</dbReference>
<dbReference type="InterPro" id="IPR000792">
    <property type="entry name" value="Tscrpt_reg_LuxR_C"/>
</dbReference>
<evidence type="ECO:0000256" key="4">
    <source>
        <dbReference type="ARBA" id="ARBA00023125"/>
    </source>
</evidence>
<keyword evidence="5" id="KW-0804">Transcription</keyword>
<dbReference type="PROSITE" id="PS50043">
    <property type="entry name" value="HTH_LUXR_2"/>
    <property type="match status" value="1"/>
</dbReference>
<keyword evidence="1 6" id="KW-0597">Phosphoprotein</keyword>
<evidence type="ECO:0000313" key="10">
    <source>
        <dbReference type="EMBL" id="AYV47589.1"/>
    </source>
</evidence>
<evidence type="ECO:0000256" key="2">
    <source>
        <dbReference type="ARBA" id="ARBA00023012"/>
    </source>
</evidence>
<dbReference type="GO" id="GO:0003677">
    <property type="term" value="F:DNA binding"/>
    <property type="evidence" value="ECO:0007669"/>
    <property type="project" value="UniProtKB-KW"/>
</dbReference>
<dbReference type="Gene3D" id="3.40.50.2300">
    <property type="match status" value="1"/>
</dbReference>
<accession>A0A2N5CX88</accession>
<dbReference type="Pfam" id="PF00196">
    <property type="entry name" value="GerE"/>
    <property type="match status" value="1"/>
</dbReference>
<keyword evidence="13" id="KW-1185">Reference proteome</keyword>
<evidence type="ECO:0000256" key="1">
    <source>
        <dbReference type="ARBA" id="ARBA00022553"/>
    </source>
</evidence>
<dbReference type="Proteomes" id="UP000234483">
    <property type="component" value="Unassembled WGS sequence"/>
</dbReference>
<evidence type="ECO:0000256" key="5">
    <source>
        <dbReference type="ARBA" id="ARBA00023163"/>
    </source>
</evidence>
<evidence type="ECO:0000259" key="8">
    <source>
        <dbReference type="PROSITE" id="PS50110"/>
    </source>
</evidence>
<evidence type="ECO:0000313" key="13">
    <source>
        <dbReference type="Proteomes" id="UP000281192"/>
    </source>
</evidence>
<dbReference type="PROSITE" id="PS00622">
    <property type="entry name" value="HTH_LUXR_1"/>
    <property type="match status" value="1"/>
</dbReference>
<dbReference type="InterPro" id="IPR011006">
    <property type="entry name" value="CheY-like_superfamily"/>
</dbReference>
<proteinExistence type="predicted"/>
<name>A0A2N5CX88_9CAUL</name>
<dbReference type="Pfam" id="PF00072">
    <property type="entry name" value="Response_reg"/>
    <property type="match status" value="1"/>
</dbReference>
<dbReference type="SMART" id="SM00421">
    <property type="entry name" value="HTH_LUXR"/>
    <property type="match status" value="1"/>
</dbReference>
<feature type="modified residue" description="4-aspartylphosphate" evidence="6">
    <location>
        <position position="67"/>
    </location>
</feature>
<dbReference type="InterPro" id="IPR001789">
    <property type="entry name" value="Sig_transdc_resp-reg_receiver"/>
</dbReference>
<reference evidence="11 12" key="1">
    <citation type="submission" date="2017-12" db="EMBL/GenBank/DDBJ databases">
        <title>The genome sequence of Caulobacter flavus CGMCC1 15093.</title>
        <authorList>
            <person name="Gao J."/>
            <person name="Mao X."/>
            <person name="Sun J."/>
        </authorList>
    </citation>
    <scope>NUCLEOTIDE SEQUENCE [LARGE SCALE GENOMIC DNA]</scope>
    <source>
        <strain evidence="11 12">CGMCC1 15093</strain>
    </source>
</reference>
<dbReference type="CDD" id="cd17537">
    <property type="entry name" value="REC_FixJ"/>
    <property type="match status" value="1"/>
</dbReference>
<dbReference type="EMBL" id="PJRQ01000011">
    <property type="protein sequence ID" value="PLR18430.1"/>
    <property type="molecule type" value="Genomic_DNA"/>
</dbReference>
<evidence type="ECO:0000313" key="12">
    <source>
        <dbReference type="Proteomes" id="UP000234483"/>
    </source>
</evidence>
<keyword evidence="3" id="KW-0805">Transcription regulation</keyword>
<dbReference type="KEGG" id="cfh:C1707_15715"/>
<dbReference type="Proteomes" id="UP000281192">
    <property type="component" value="Chromosome"/>
</dbReference>
<dbReference type="EMBL" id="CP026100">
    <property type="protein sequence ID" value="AYV47589.1"/>
    <property type="molecule type" value="Genomic_DNA"/>
</dbReference>
<dbReference type="PRINTS" id="PR00038">
    <property type="entry name" value="HTHLUXR"/>
</dbReference>
<keyword evidence="4 11" id="KW-0238">DNA-binding</keyword>
<feature type="domain" description="Rhodanese" evidence="9">
    <location>
        <begin position="19"/>
        <end position="61"/>
    </location>
</feature>
<feature type="domain" description="Response regulatory" evidence="8">
    <location>
        <begin position="18"/>
        <end position="132"/>
    </location>
</feature>
<dbReference type="PROSITE" id="PS50110">
    <property type="entry name" value="RESPONSE_REGULATORY"/>
    <property type="match status" value="1"/>
</dbReference>
<evidence type="ECO:0000313" key="11">
    <source>
        <dbReference type="EMBL" id="PLR18430.1"/>
    </source>
</evidence>
<evidence type="ECO:0000256" key="6">
    <source>
        <dbReference type="PROSITE-ProRule" id="PRU00169"/>
    </source>
</evidence>
<organism evidence="11 12">
    <name type="scientific">Caulobacter flavus</name>
    <dbReference type="NCBI Taxonomy" id="1679497"/>
    <lineage>
        <taxon>Bacteria</taxon>
        <taxon>Pseudomonadati</taxon>
        <taxon>Pseudomonadota</taxon>
        <taxon>Alphaproteobacteria</taxon>
        <taxon>Caulobacterales</taxon>
        <taxon>Caulobacteraceae</taxon>
        <taxon>Caulobacter</taxon>
    </lineage>
</organism>
<dbReference type="AlphaFoldDB" id="A0A2N5CX88"/>
<dbReference type="PANTHER" id="PTHR44688">
    <property type="entry name" value="DNA-BINDING TRANSCRIPTIONAL ACTIVATOR DEVR_DOSR"/>
    <property type="match status" value="1"/>
</dbReference>
<dbReference type="GO" id="GO:0000160">
    <property type="term" value="P:phosphorelay signal transduction system"/>
    <property type="evidence" value="ECO:0007669"/>
    <property type="project" value="UniProtKB-KW"/>
</dbReference>
<dbReference type="SMART" id="SM00448">
    <property type="entry name" value="REC"/>
    <property type="match status" value="1"/>
</dbReference>
<feature type="domain" description="HTH luxR-type" evidence="7">
    <location>
        <begin position="146"/>
        <end position="211"/>
    </location>
</feature>